<dbReference type="PROSITE" id="PS00352">
    <property type="entry name" value="CSD_1"/>
    <property type="match status" value="1"/>
</dbReference>
<dbReference type="EMBL" id="KC811147">
    <property type="protein sequence ID" value="AGQ19949.1"/>
    <property type="molecule type" value="Genomic_DNA"/>
</dbReference>
<dbReference type="PIRSF" id="PIRSF002599">
    <property type="entry name" value="Cold_shock_A"/>
    <property type="match status" value="1"/>
</dbReference>
<evidence type="ECO:0000256" key="3">
    <source>
        <dbReference type="RuleBase" id="RU000408"/>
    </source>
</evidence>
<dbReference type="Gene3D" id="2.40.50.140">
    <property type="entry name" value="Nucleic acid-binding proteins"/>
    <property type="match status" value="1"/>
</dbReference>
<comment type="subcellular location">
    <subcellularLocation>
        <location evidence="1 3">Cytoplasm</location>
    </subcellularLocation>
</comment>
<dbReference type="SMART" id="SM00357">
    <property type="entry name" value="CSP"/>
    <property type="match status" value="1"/>
</dbReference>
<sequence length="65" mass="7320">MPKGKVKWFNKTKGYGFIEPEEGDKDVFVHISAVKDSGMEDLDEGQELEFEIVENNGKSSAENLK</sequence>
<dbReference type="GO" id="GO:0003676">
    <property type="term" value="F:nucleic acid binding"/>
    <property type="evidence" value="ECO:0007669"/>
    <property type="project" value="InterPro"/>
</dbReference>
<dbReference type="InterPro" id="IPR050181">
    <property type="entry name" value="Cold_shock_domain"/>
</dbReference>
<evidence type="ECO:0000259" key="4">
    <source>
        <dbReference type="PROSITE" id="PS51857"/>
    </source>
</evidence>
<dbReference type="InterPro" id="IPR019844">
    <property type="entry name" value="CSD_CS"/>
</dbReference>
<dbReference type="GO" id="GO:0005737">
    <property type="term" value="C:cytoplasm"/>
    <property type="evidence" value="ECO:0007669"/>
    <property type="project" value="UniProtKB-SubCell"/>
</dbReference>
<dbReference type="InterPro" id="IPR012156">
    <property type="entry name" value="Cold_shock_CspA"/>
</dbReference>
<dbReference type="SUPFAM" id="SSF50249">
    <property type="entry name" value="Nucleic acid-binding proteins"/>
    <property type="match status" value="1"/>
</dbReference>
<dbReference type="Pfam" id="PF00313">
    <property type="entry name" value="CSD"/>
    <property type="match status" value="1"/>
</dbReference>
<accession>S5DM39</accession>
<evidence type="ECO:0000313" key="5">
    <source>
        <dbReference type="EMBL" id="AGQ19949.1"/>
    </source>
</evidence>
<evidence type="ECO:0000256" key="2">
    <source>
        <dbReference type="ARBA" id="ARBA00022490"/>
    </source>
</evidence>
<protein>
    <submittedName>
        <fullName evidence="5">Cold shock proteins</fullName>
    </submittedName>
</protein>
<dbReference type="PANTHER" id="PTHR11544">
    <property type="entry name" value="COLD SHOCK DOMAIN CONTAINING PROTEINS"/>
    <property type="match status" value="1"/>
</dbReference>
<dbReference type="InterPro" id="IPR011129">
    <property type="entry name" value="CSD"/>
</dbReference>
<organism evidence="5">
    <name type="scientific">Candidatus Actinomarina minuta</name>
    <dbReference type="NCBI Taxonomy" id="1389454"/>
    <lineage>
        <taxon>Bacteria</taxon>
        <taxon>Bacillati</taxon>
        <taxon>Actinomycetota</taxon>
        <taxon>Actinomycetes</taxon>
        <taxon>Candidatus Actinomarinidae</taxon>
        <taxon>Candidatus Actinomarinales</taxon>
        <taxon>Candidatus Actinomarineae</taxon>
        <taxon>Candidatus Actinomarinaceae</taxon>
        <taxon>Candidatus Actinomarina</taxon>
    </lineage>
</organism>
<dbReference type="CDD" id="cd04458">
    <property type="entry name" value="CSP_CDS"/>
    <property type="match status" value="1"/>
</dbReference>
<dbReference type="EMBL" id="KC811130">
    <property type="protein sequence ID" value="AGQ19389.1"/>
    <property type="molecule type" value="Genomic_DNA"/>
</dbReference>
<name>S5DM39_9ACTN</name>
<feature type="domain" description="CSD" evidence="4">
    <location>
        <begin position="1"/>
        <end position="65"/>
    </location>
</feature>
<evidence type="ECO:0000256" key="1">
    <source>
        <dbReference type="ARBA" id="ARBA00004496"/>
    </source>
</evidence>
<proteinExistence type="predicted"/>
<reference evidence="5" key="1">
    <citation type="journal article" date="2013" name="Sci. Rep.">
        <title>Metagenomics uncovers a new group of low GC and ultra-small marine Actinobacteria.</title>
        <authorList>
            <person name="Ghai R."/>
            <person name="Mizuno C.M."/>
            <person name="Picazo A."/>
            <person name="Camacho A."/>
            <person name="Rodriguez-Valera F."/>
        </authorList>
    </citation>
    <scope>NUCLEOTIDE SEQUENCE</scope>
</reference>
<dbReference type="AlphaFoldDB" id="S5DM39"/>
<dbReference type="InterPro" id="IPR002059">
    <property type="entry name" value="CSP_DNA-bd"/>
</dbReference>
<dbReference type="PRINTS" id="PR00050">
    <property type="entry name" value="COLDSHOCK"/>
</dbReference>
<dbReference type="InterPro" id="IPR012340">
    <property type="entry name" value="NA-bd_OB-fold"/>
</dbReference>
<keyword evidence="2" id="KW-0963">Cytoplasm</keyword>
<dbReference type="PROSITE" id="PS51857">
    <property type="entry name" value="CSD_2"/>
    <property type="match status" value="1"/>
</dbReference>